<evidence type="ECO:0000259" key="1">
    <source>
        <dbReference type="Pfam" id="PF01814"/>
    </source>
</evidence>
<dbReference type="SMR" id="W0AEF3"/>
<dbReference type="AlphaFoldDB" id="W0AEF3"/>
<accession>W0AEF3</accession>
<dbReference type="EMBL" id="CP006644">
    <property type="protein sequence ID" value="AHE54927.1"/>
    <property type="molecule type" value="Genomic_DNA"/>
</dbReference>
<dbReference type="STRING" id="1123269.NX02_16240"/>
<keyword evidence="3" id="KW-1185">Reference proteome</keyword>
<dbReference type="HOGENOM" id="CLU_079417_6_0_5"/>
<evidence type="ECO:0000313" key="3">
    <source>
        <dbReference type="Proteomes" id="UP000018851"/>
    </source>
</evidence>
<protein>
    <recommendedName>
        <fullName evidence="1">Hemerythrin-like domain-containing protein</fullName>
    </recommendedName>
</protein>
<feature type="domain" description="Hemerythrin-like" evidence="1">
    <location>
        <begin position="23"/>
        <end position="136"/>
    </location>
</feature>
<dbReference type="PANTHER" id="PTHR35585">
    <property type="entry name" value="HHE DOMAIN PROTEIN (AFU_ORTHOLOGUE AFUA_4G00730)"/>
    <property type="match status" value="1"/>
</dbReference>
<evidence type="ECO:0000313" key="2">
    <source>
        <dbReference type="EMBL" id="AHE54927.1"/>
    </source>
</evidence>
<dbReference type="eggNOG" id="COG5592">
    <property type="taxonomic scope" value="Bacteria"/>
</dbReference>
<sequence>MSGDYAKRNSQGDHRLKQDDPVAIRLLKEEHHIFRTLFDKAEASDGAALVPIAQELCMRLAVHMTIEEEILYPALKPVIGEEEVDEGIVEHQSGKRIVAELENLDGTEKLYKSKVHVLGEETVHHIDEEDEDLFEEAKEAHAAGKIDLDALGETLRTRQAALYDEIAAKGEAEKTGDAVAEELETVGRG</sequence>
<name>W0AEF3_9SPHN</name>
<dbReference type="RefSeq" id="WP_025293125.1">
    <property type="nucleotide sequence ID" value="NZ_CP006644.1"/>
</dbReference>
<dbReference type="KEGG" id="ssan:NX02_16240"/>
<dbReference type="Pfam" id="PF01814">
    <property type="entry name" value="Hemerythrin"/>
    <property type="match status" value="1"/>
</dbReference>
<dbReference type="PANTHER" id="PTHR35585:SF1">
    <property type="entry name" value="HHE DOMAIN PROTEIN (AFU_ORTHOLOGUE AFUA_4G00730)"/>
    <property type="match status" value="1"/>
</dbReference>
<organism evidence="2 3">
    <name type="scientific">Sphingomonas sanxanigenens DSM 19645 = NX02</name>
    <dbReference type="NCBI Taxonomy" id="1123269"/>
    <lineage>
        <taxon>Bacteria</taxon>
        <taxon>Pseudomonadati</taxon>
        <taxon>Pseudomonadota</taxon>
        <taxon>Alphaproteobacteria</taxon>
        <taxon>Sphingomonadales</taxon>
        <taxon>Sphingomonadaceae</taxon>
        <taxon>Sphingomonas</taxon>
    </lineage>
</organism>
<gene>
    <name evidence="2" type="ORF">NX02_16240</name>
</gene>
<dbReference type="OrthoDB" id="5523420at2"/>
<dbReference type="Proteomes" id="UP000018851">
    <property type="component" value="Chromosome"/>
</dbReference>
<reference evidence="2 3" key="1">
    <citation type="submission" date="2013-07" db="EMBL/GenBank/DDBJ databases">
        <title>Completed genome of Sphingomonas sanxanigenens NX02.</title>
        <authorList>
            <person name="Ma T."/>
            <person name="Huang H."/>
            <person name="Wu M."/>
            <person name="Li X."/>
            <person name="Li G."/>
        </authorList>
    </citation>
    <scope>NUCLEOTIDE SEQUENCE [LARGE SCALE GENOMIC DNA]</scope>
    <source>
        <strain evidence="2 3">NX02</strain>
    </source>
</reference>
<dbReference type="PATRIC" id="fig|1123269.5.peg.3179"/>
<proteinExistence type="predicted"/>
<dbReference type="Gene3D" id="1.20.120.520">
    <property type="entry name" value="nmb1532 protein domain like"/>
    <property type="match status" value="1"/>
</dbReference>
<dbReference type="InterPro" id="IPR012312">
    <property type="entry name" value="Hemerythrin-like"/>
</dbReference>